<evidence type="ECO:0000313" key="3">
    <source>
        <dbReference type="Proteomes" id="UP000615455"/>
    </source>
</evidence>
<evidence type="ECO:0000313" key="2">
    <source>
        <dbReference type="EMBL" id="GGI45221.1"/>
    </source>
</evidence>
<keyword evidence="3" id="KW-1185">Reference proteome</keyword>
<organism evidence="2 3">
    <name type="scientific">Paenibacillus marchantiophytorum</name>
    <dbReference type="NCBI Taxonomy" id="1619310"/>
    <lineage>
        <taxon>Bacteria</taxon>
        <taxon>Bacillati</taxon>
        <taxon>Bacillota</taxon>
        <taxon>Bacilli</taxon>
        <taxon>Bacillales</taxon>
        <taxon>Paenibacillaceae</taxon>
        <taxon>Paenibacillus</taxon>
    </lineage>
</organism>
<comment type="caution">
    <text evidence="2">The sequence shown here is derived from an EMBL/GenBank/DDBJ whole genome shotgun (WGS) entry which is preliminary data.</text>
</comment>
<dbReference type="Gene3D" id="3.20.20.150">
    <property type="entry name" value="Divalent-metal-dependent TIM barrel enzymes"/>
    <property type="match status" value="1"/>
</dbReference>
<dbReference type="PANTHER" id="PTHR12110">
    <property type="entry name" value="HYDROXYPYRUVATE ISOMERASE"/>
    <property type="match status" value="1"/>
</dbReference>
<evidence type="ECO:0000259" key="1">
    <source>
        <dbReference type="Pfam" id="PF01261"/>
    </source>
</evidence>
<dbReference type="InterPro" id="IPR013022">
    <property type="entry name" value="Xyl_isomerase-like_TIM-brl"/>
</dbReference>
<dbReference type="Proteomes" id="UP000615455">
    <property type="component" value="Unassembled WGS sequence"/>
</dbReference>
<dbReference type="EMBL" id="BMHE01000003">
    <property type="protein sequence ID" value="GGI45221.1"/>
    <property type="molecule type" value="Genomic_DNA"/>
</dbReference>
<accession>A0ABQ2BT57</accession>
<feature type="domain" description="Xylose isomerase-like TIM barrel" evidence="1">
    <location>
        <begin position="49"/>
        <end position="268"/>
    </location>
</feature>
<dbReference type="SUPFAM" id="SSF51658">
    <property type="entry name" value="Xylose isomerase-like"/>
    <property type="match status" value="1"/>
</dbReference>
<proteinExistence type="predicted"/>
<dbReference type="RefSeq" id="WP_189008678.1">
    <property type="nucleotide sequence ID" value="NZ_BMHE01000003.1"/>
</dbReference>
<dbReference type="InterPro" id="IPR036237">
    <property type="entry name" value="Xyl_isomerase-like_sf"/>
</dbReference>
<dbReference type="PANTHER" id="PTHR12110:SF53">
    <property type="entry name" value="BLR5974 PROTEIN"/>
    <property type="match status" value="1"/>
</dbReference>
<sequence length="278" mass="30817">MPYLSLTSWSLHRNLGPLRWTRWDETARTTYTETQDQPELLTLLELPATLADKGFTSVEVCHFHFPDTSTSYLQTLKQSFQQAGIRFYTLLIEYGDISSADTGRREADLAWIQGWIDIAANAGAERVRVIAGDAEPTDQEALERSANGLRELGQYAAARGVKVVTENFHALTSEADNCLALLERCGEAIGFTSDFGNFKGAGKYKALARTIPHSESIHAKAQTDAGGIPDEDEFIRCMDIVKKAGYEGPITLVYDGPGDMWEGIERVRKLAAPYFTVK</sequence>
<dbReference type="Pfam" id="PF01261">
    <property type="entry name" value="AP_endonuc_2"/>
    <property type="match status" value="1"/>
</dbReference>
<gene>
    <name evidence="2" type="ORF">GCM10008018_11010</name>
</gene>
<dbReference type="InterPro" id="IPR050312">
    <property type="entry name" value="IolE/XylAMocC-like"/>
</dbReference>
<name>A0ABQ2BT57_9BACL</name>
<protein>
    <recommendedName>
        <fullName evidence="1">Xylose isomerase-like TIM barrel domain-containing protein</fullName>
    </recommendedName>
</protein>
<reference evidence="3" key="1">
    <citation type="journal article" date="2019" name="Int. J. Syst. Evol. Microbiol.">
        <title>The Global Catalogue of Microorganisms (GCM) 10K type strain sequencing project: providing services to taxonomists for standard genome sequencing and annotation.</title>
        <authorList>
            <consortium name="The Broad Institute Genomics Platform"/>
            <consortium name="The Broad Institute Genome Sequencing Center for Infectious Disease"/>
            <person name="Wu L."/>
            <person name="Ma J."/>
        </authorList>
    </citation>
    <scope>NUCLEOTIDE SEQUENCE [LARGE SCALE GENOMIC DNA]</scope>
    <source>
        <strain evidence="3">CGMCC 1.15043</strain>
    </source>
</reference>